<accession>A0A6A9QNS6</accession>
<dbReference type="Proteomes" id="UP000470772">
    <property type="component" value="Unassembled WGS sequence"/>
</dbReference>
<sequence>MEILLSKCGNPILKRSVRSRIYNEHGVKYEFFLSIYYTMQKYDVERIRDCVRRLPYKWINIRNRYLVNVSDINVKLEDLYEIENYYLQRDEMERAILELDKDESCNIINTLVEIVVGE</sequence>
<dbReference type="EMBL" id="WGGD01000005">
    <property type="protein sequence ID" value="MUN28935.1"/>
    <property type="molecule type" value="Genomic_DNA"/>
</dbReference>
<keyword evidence="2" id="KW-1185">Reference proteome</keyword>
<gene>
    <name evidence="1" type="ORF">GC250_05655</name>
</gene>
<comment type="caution">
    <text evidence="1">The sequence shown here is derived from an EMBL/GenBank/DDBJ whole genome shotgun (WGS) entry which is preliminary data.</text>
</comment>
<protein>
    <submittedName>
        <fullName evidence="1">Uncharacterized protein</fullName>
    </submittedName>
</protein>
<dbReference type="RefSeq" id="WP_156016513.1">
    <property type="nucleotide sequence ID" value="NZ_WGGD01000005.1"/>
</dbReference>
<organism evidence="1 2">
    <name type="scientific">Sulfuracidifex metallicus DSM 6482 = JCM 9184</name>
    <dbReference type="NCBI Taxonomy" id="523847"/>
    <lineage>
        <taxon>Archaea</taxon>
        <taxon>Thermoproteota</taxon>
        <taxon>Thermoprotei</taxon>
        <taxon>Sulfolobales</taxon>
        <taxon>Sulfolobaceae</taxon>
        <taxon>Sulfuracidifex</taxon>
    </lineage>
</organism>
<name>A0A6A9QNS6_SULME</name>
<dbReference type="AlphaFoldDB" id="A0A6A9QNS6"/>
<proteinExistence type="predicted"/>
<reference evidence="1 2" key="1">
    <citation type="submission" date="2019-10" db="EMBL/GenBank/DDBJ databases">
        <title>Sequencing and Assembly of Multiple Reported Metal-Biooxidizing Members of the Extremely Thermoacidophilic Archaeal Family Sulfolobaceae.</title>
        <authorList>
            <person name="Counts J.A."/>
            <person name="Kelly R.M."/>
        </authorList>
    </citation>
    <scope>NUCLEOTIDE SEQUENCE [LARGE SCALE GENOMIC DNA]</scope>
    <source>
        <strain evidence="1 2">DSM 6482</strain>
    </source>
</reference>
<evidence type="ECO:0000313" key="2">
    <source>
        <dbReference type="Proteomes" id="UP000470772"/>
    </source>
</evidence>
<evidence type="ECO:0000313" key="1">
    <source>
        <dbReference type="EMBL" id="MUN28935.1"/>
    </source>
</evidence>